<dbReference type="RefSeq" id="XP_016233068.1">
    <property type="nucleotide sequence ID" value="XM_016382365.1"/>
</dbReference>
<dbReference type="GO" id="GO:0045944">
    <property type="term" value="P:positive regulation of transcription by RNA polymerase II"/>
    <property type="evidence" value="ECO:0007669"/>
    <property type="project" value="TreeGrafter"/>
</dbReference>
<organism evidence="4 5">
    <name type="scientific">Exophiala spinifera</name>
    <dbReference type="NCBI Taxonomy" id="91928"/>
    <lineage>
        <taxon>Eukaryota</taxon>
        <taxon>Fungi</taxon>
        <taxon>Dikarya</taxon>
        <taxon>Ascomycota</taxon>
        <taxon>Pezizomycotina</taxon>
        <taxon>Eurotiomycetes</taxon>
        <taxon>Chaetothyriomycetidae</taxon>
        <taxon>Chaetothyriales</taxon>
        <taxon>Herpotrichiellaceae</taxon>
        <taxon>Exophiala</taxon>
    </lineage>
</organism>
<comment type="subcellular location">
    <subcellularLocation>
        <location evidence="1">Nucleus</location>
    </subcellularLocation>
</comment>
<dbReference type="PANTHER" id="PTHR37534:SF7">
    <property type="entry name" value="TRANSCRIPTIONAL ACTIVATOR PROTEIN UGA3"/>
    <property type="match status" value="1"/>
</dbReference>
<accession>A0A0D1ZJ18</accession>
<dbReference type="AlphaFoldDB" id="A0A0D1ZJ18"/>
<dbReference type="VEuPathDB" id="FungiDB:PV08_08039"/>
<evidence type="ECO:0000313" key="5">
    <source>
        <dbReference type="Proteomes" id="UP000053328"/>
    </source>
</evidence>
<reference evidence="4 5" key="1">
    <citation type="submission" date="2015-01" db="EMBL/GenBank/DDBJ databases">
        <title>The Genome Sequence of Exophiala spinifera CBS89968.</title>
        <authorList>
            <consortium name="The Broad Institute Genomics Platform"/>
            <person name="Cuomo C."/>
            <person name="de Hoog S."/>
            <person name="Gorbushina A."/>
            <person name="Stielow B."/>
            <person name="Teixiera M."/>
            <person name="Abouelleil A."/>
            <person name="Chapman S.B."/>
            <person name="Priest M."/>
            <person name="Young S.K."/>
            <person name="Wortman J."/>
            <person name="Nusbaum C."/>
            <person name="Birren B."/>
        </authorList>
    </citation>
    <scope>NUCLEOTIDE SEQUENCE [LARGE SCALE GENOMIC DNA]</scope>
    <source>
        <strain evidence="4 5">CBS 89968</strain>
    </source>
</reference>
<dbReference type="OrthoDB" id="3597252at2759"/>
<evidence type="ECO:0000313" key="4">
    <source>
        <dbReference type="EMBL" id="KIW12852.1"/>
    </source>
</evidence>
<dbReference type="EMBL" id="KN847497">
    <property type="protein sequence ID" value="KIW12852.1"/>
    <property type="molecule type" value="Genomic_DNA"/>
</dbReference>
<evidence type="ECO:0000256" key="3">
    <source>
        <dbReference type="SAM" id="MobiDB-lite"/>
    </source>
</evidence>
<evidence type="ECO:0008006" key="6">
    <source>
        <dbReference type="Google" id="ProtNLM"/>
    </source>
</evidence>
<dbReference type="Proteomes" id="UP000053328">
    <property type="component" value="Unassembled WGS sequence"/>
</dbReference>
<name>A0A0D1ZJ18_9EURO</name>
<dbReference type="PANTHER" id="PTHR37534">
    <property type="entry name" value="TRANSCRIPTIONAL ACTIVATOR PROTEIN UGA3"/>
    <property type="match status" value="1"/>
</dbReference>
<gene>
    <name evidence="4" type="ORF">PV08_08039</name>
</gene>
<dbReference type="GO" id="GO:0000976">
    <property type="term" value="F:transcription cis-regulatory region binding"/>
    <property type="evidence" value="ECO:0007669"/>
    <property type="project" value="TreeGrafter"/>
</dbReference>
<dbReference type="GeneID" id="27335122"/>
<protein>
    <recommendedName>
        <fullName evidence="6">Transcription factor domain-containing protein</fullName>
    </recommendedName>
</protein>
<dbReference type="GO" id="GO:0003700">
    <property type="term" value="F:DNA-binding transcription factor activity"/>
    <property type="evidence" value="ECO:0007669"/>
    <property type="project" value="TreeGrafter"/>
</dbReference>
<dbReference type="HOGENOM" id="CLU_016172_3_0_1"/>
<dbReference type="InterPro" id="IPR021858">
    <property type="entry name" value="Fun_TF"/>
</dbReference>
<sequence>MAPFSPVKRPRRNSLSNDSLAQTLLEQHRFDKDDFWETARLFTVLDEDGQMSGSAPATTSRKRKRDDSGSGQYAVRSVLGSGSDSSPDELHSFSDGSQGSSLLDELLPGSSPSLPSPEDRVVKLSLVNPFITHDSLQLSEHPRLTSIFDPVKIPTQVRVNGLVKFHLQFSDPNMPSSTKEVLAKYRQEYNDQMKSKVSEVLLLPSDFGRGLRLNAMDLRLFKFYVVAYCAGRTLLPASNVWLTGVPAIAEKSACVRHAMLSCAAGYVLDYAPSEKLKEWASFHHRRAVALLSEELNKAENYEPGKEEPLLMALSLLNHEDIVNWETRESTKRMPKWYQGDLAVKYLLDKSDPGYRYKHPINVQSTNNRYVMSHYQMKSLILSDTCAPLKPETDDHAYSWLLEGNETDVRRVTGLAGCSAKILHIFTQITRLCSLLRESPDSVPFQKAGEIILQSLTNFQQWSDLVPHPYVTADALGEACEANLDENGKVCTDALSVALNADSYVLAAQIYILCRLLRKPRRHPDVQSRLRTLIRWTDYLPLDGPLYTAQDSLYGLAIAGFVAIEPEHRAVVEGQFCPLLMGPRGNDPPVWHVTEKLWLWLDEAGIEDDPTDTDHVPLSQRKPWWEDMVAWIMETQGRLSLS</sequence>
<feature type="compositionally biased region" description="Low complexity" evidence="3">
    <location>
        <begin position="99"/>
        <end position="113"/>
    </location>
</feature>
<keyword evidence="5" id="KW-1185">Reference proteome</keyword>
<dbReference type="GO" id="GO:0005634">
    <property type="term" value="C:nucleus"/>
    <property type="evidence" value="ECO:0007669"/>
    <property type="project" value="UniProtKB-SubCell"/>
</dbReference>
<dbReference type="Pfam" id="PF11951">
    <property type="entry name" value="Fungal_trans_2"/>
    <property type="match status" value="1"/>
</dbReference>
<keyword evidence="2" id="KW-0539">Nucleus</keyword>
<proteinExistence type="predicted"/>
<evidence type="ECO:0000256" key="2">
    <source>
        <dbReference type="ARBA" id="ARBA00023242"/>
    </source>
</evidence>
<evidence type="ECO:0000256" key="1">
    <source>
        <dbReference type="ARBA" id="ARBA00004123"/>
    </source>
</evidence>
<feature type="region of interest" description="Disordered" evidence="3">
    <location>
        <begin position="47"/>
        <end position="118"/>
    </location>
</feature>